<dbReference type="VEuPathDB" id="MicrosporidiaDB:NBO_67g0002"/>
<evidence type="ECO:0000313" key="3">
    <source>
        <dbReference type="EMBL" id="EOB13526.1"/>
    </source>
</evidence>
<dbReference type="Proteomes" id="UP000016927">
    <property type="component" value="Unassembled WGS sequence"/>
</dbReference>
<keyword evidence="1" id="KW-0175">Coiled coil</keyword>
<gene>
    <name evidence="3" type="ORF">NBO_67g0002</name>
</gene>
<keyword evidence="2" id="KW-0472">Membrane</keyword>
<proteinExistence type="predicted"/>
<organism evidence="3 4">
    <name type="scientific">Nosema bombycis (strain CQ1 / CVCC 102059)</name>
    <name type="common">Microsporidian parasite</name>
    <name type="synonym">Pebrine of silkworm</name>
    <dbReference type="NCBI Taxonomy" id="578461"/>
    <lineage>
        <taxon>Eukaryota</taxon>
        <taxon>Fungi</taxon>
        <taxon>Fungi incertae sedis</taxon>
        <taxon>Microsporidia</taxon>
        <taxon>Nosematidae</taxon>
        <taxon>Nosema</taxon>
    </lineage>
</organism>
<accession>R0KRY8</accession>
<feature type="coiled-coil region" evidence="1">
    <location>
        <begin position="73"/>
        <end position="104"/>
    </location>
</feature>
<evidence type="ECO:0000256" key="2">
    <source>
        <dbReference type="SAM" id="Phobius"/>
    </source>
</evidence>
<feature type="transmembrane region" description="Helical" evidence="2">
    <location>
        <begin position="12"/>
        <end position="29"/>
    </location>
</feature>
<evidence type="ECO:0000256" key="1">
    <source>
        <dbReference type="SAM" id="Coils"/>
    </source>
</evidence>
<sequence length="159" mass="19230">MKVFFFIVCETPLMNSLLYLMVISLFKVVNTSRSFLSVSNPVVNEPSNDDQHFSYSKVDEKEEKIPSKQNDYYEKLELRRQEMIKIQEEKRREAERKIVERLARDNKDLIEIEKNFNVLREKNTKKNEIKTNKDGDRTYTPEDYVYKRFPYRNPINYLN</sequence>
<name>R0KRY8_NOSB1</name>
<keyword evidence="2" id="KW-0812">Transmembrane</keyword>
<reference evidence="3 4" key="1">
    <citation type="journal article" date="2013" name="BMC Genomics">
        <title>Comparative genomics of parasitic silkworm microsporidia reveal an association between genome expansion and host adaptation.</title>
        <authorList>
            <person name="Pan G."/>
            <person name="Xu J."/>
            <person name="Li T."/>
            <person name="Xia Q."/>
            <person name="Liu S.L."/>
            <person name="Zhang G."/>
            <person name="Li S."/>
            <person name="Li C."/>
            <person name="Liu H."/>
            <person name="Yang L."/>
            <person name="Liu T."/>
            <person name="Zhang X."/>
            <person name="Wu Z."/>
            <person name="Fan W."/>
            <person name="Dang X."/>
            <person name="Xiang H."/>
            <person name="Tao M."/>
            <person name="Li Y."/>
            <person name="Hu J."/>
            <person name="Li Z."/>
            <person name="Lin L."/>
            <person name="Luo J."/>
            <person name="Geng L."/>
            <person name="Wang L."/>
            <person name="Long M."/>
            <person name="Wan Y."/>
            <person name="He N."/>
            <person name="Zhang Z."/>
            <person name="Lu C."/>
            <person name="Keeling P.J."/>
            <person name="Wang J."/>
            <person name="Xiang Z."/>
            <person name="Zhou Z."/>
        </authorList>
    </citation>
    <scope>NUCLEOTIDE SEQUENCE [LARGE SCALE GENOMIC DNA]</scope>
    <source>
        <strain evidence="4">CQ1 / CVCC 102059</strain>
    </source>
</reference>
<dbReference type="HOGENOM" id="CLU_1661289_0_0_1"/>
<protein>
    <submittedName>
        <fullName evidence="3">Uncharacterized protein</fullName>
    </submittedName>
</protein>
<dbReference type="EMBL" id="KB908975">
    <property type="protein sequence ID" value="EOB13526.1"/>
    <property type="molecule type" value="Genomic_DNA"/>
</dbReference>
<keyword evidence="4" id="KW-1185">Reference proteome</keyword>
<keyword evidence="2" id="KW-1133">Transmembrane helix</keyword>
<dbReference type="AlphaFoldDB" id="R0KRY8"/>
<evidence type="ECO:0000313" key="4">
    <source>
        <dbReference type="Proteomes" id="UP000016927"/>
    </source>
</evidence>